<gene>
    <name evidence="1" type="ORF">ACFOLG_01830</name>
</gene>
<dbReference type="EMBL" id="JBHRXN010000004">
    <property type="protein sequence ID" value="MFC3530914.1"/>
    <property type="molecule type" value="Genomic_DNA"/>
</dbReference>
<name>A0ABV7R9J2_9NEIS</name>
<evidence type="ECO:0000313" key="2">
    <source>
        <dbReference type="Proteomes" id="UP001595741"/>
    </source>
</evidence>
<reference evidence="2" key="1">
    <citation type="journal article" date="2019" name="Int. J. Syst. Evol. Microbiol.">
        <title>The Global Catalogue of Microorganisms (GCM) 10K type strain sequencing project: providing services to taxonomists for standard genome sequencing and annotation.</title>
        <authorList>
            <consortium name="The Broad Institute Genomics Platform"/>
            <consortium name="The Broad Institute Genome Sequencing Center for Infectious Disease"/>
            <person name="Wu L."/>
            <person name="Ma J."/>
        </authorList>
    </citation>
    <scope>NUCLEOTIDE SEQUENCE [LARGE SCALE GENOMIC DNA]</scope>
    <source>
        <strain evidence="2">KCTC 42742</strain>
    </source>
</reference>
<dbReference type="Proteomes" id="UP001595741">
    <property type="component" value="Unassembled WGS sequence"/>
</dbReference>
<comment type="caution">
    <text evidence="1">The sequence shown here is derived from an EMBL/GenBank/DDBJ whole genome shotgun (WGS) entry which is preliminary data.</text>
</comment>
<proteinExistence type="predicted"/>
<evidence type="ECO:0000313" key="1">
    <source>
        <dbReference type="EMBL" id="MFC3530914.1"/>
    </source>
</evidence>
<protein>
    <submittedName>
        <fullName evidence="1">Uncharacterized protein</fullName>
    </submittedName>
</protein>
<organism evidence="1 2">
    <name type="scientific">Vogesella facilis</name>
    <dbReference type="NCBI Taxonomy" id="1655232"/>
    <lineage>
        <taxon>Bacteria</taxon>
        <taxon>Pseudomonadati</taxon>
        <taxon>Pseudomonadota</taxon>
        <taxon>Betaproteobacteria</taxon>
        <taxon>Neisseriales</taxon>
        <taxon>Chromobacteriaceae</taxon>
        <taxon>Vogesella</taxon>
    </lineage>
</organism>
<accession>A0ABV7R9J2</accession>
<dbReference type="RefSeq" id="WP_386087780.1">
    <property type="nucleotide sequence ID" value="NZ_JBHRXN010000004.1"/>
</dbReference>
<keyword evidence="2" id="KW-1185">Reference proteome</keyword>
<sequence>MIFSQYIMLEKVPGSVDPLGFLKPSSALADKLFRQFTVLSNHPAYHGFLCCAYDYLRRAGVAPGQRDFSRRFRDLEILWGLINVWERPPDPAGRDGKGGQQGEVAAAAVSILNVTKFKPLLQEGDLSLPGARSFLPLYQRLNYGTLGHYSSPSMFWGLLDAKGVNLTPVGQRLAEAWRRRGNLDFDDLLRQWDAGKQATEIPGFDRAVGLFPIAGLPSAGEKAVWLDLIEEYCRTHRDTRQLWESPLSLGDLGLYAGGNGSDDVERARQRASFFPTAIEHWQGEPELTNRLRLADGFEMLAAVAQAILDWEYVLRLDETRPNLPVDVGIPEVLFELAKRLAEPYLALPGAVQPGTLFESMATAKSAGYLVTAVLEHHASHQKSKGAMAYIDGEHVAVRDKVDVNDFARFIAAISANPSDLPHRLRWRYRRDWHFLRAETWRRYANGVRP</sequence>